<dbReference type="EMBL" id="QEAN01000099">
    <property type="protein sequence ID" value="TPX48497.1"/>
    <property type="molecule type" value="Genomic_DNA"/>
</dbReference>
<protein>
    <recommendedName>
        <fullName evidence="9">Deoxyhypusine hydroxylase</fullName>
        <shortName evidence="9">DOHH</shortName>
        <ecNumber evidence="9">1.14.99.29</ecNumber>
    </recommendedName>
    <alternativeName>
        <fullName evidence="9">Deoxyhypusine dioxygenase</fullName>
    </alternativeName>
    <alternativeName>
        <fullName evidence="9">Deoxyhypusine monooxygenase</fullName>
    </alternativeName>
</protein>
<dbReference type="EC" id="1.14.99.29" evidence="9"/>
<dbReference type="InterPro" id="IPR027517">
    <property type="entry name" value="Deoxyhypusine_hydroxylase"/>
</dbReference>
<dbReference type="InterPro" id="IPR004155">
    <property type="entry name" value="PBS_lyase_HEAT"/>
</dbReference>
<dbReference type="PANTHER" id="PTHR12697">
    <property type="entry name" value="PBS LYASE HEAT-LIKE PROTEIN"/>
    <property type="match status" value="1"/>
</dbReference>
<gene>
    <name evidence="9" type="primary">LIA1</name>
    <name evidence="11" type="ORF">SeLEV6574_g01702</name>
    <name evidence="10" type="ORF">SeMB42_g02990</name>
</gene>
<dbReference type="Gene3D" id="1.25.10.10">
    <property type="entry name" value="Leucine-rich Repeat Variant"/>
    <property type="match status" value="2"/>
</dbReference>
<evidence type="ECO:0000256" key="5">
    <source>
        <dbReference type="ARBA" id="ARBA00023002"/>
    </source>
</evidence>
<dbReference type="HAMAP" id="MF_03101">
    <property type="entry name" value="Deoxyhypusine_hydroxylase"/>
    <property type="match status" value="1"/>
</dbReference>
<dbReference type="GO" id="GO:0046872">
    <property type="term" value="F:metal ion binding"/>
    <property type="evidence" value="ECO:0007669"/>
    <property type="project" value="UniProtKB-KW"/>
</dbReference>
<evidence type="ECO:0000313" key="12">
    <source>
        <dbReference type="Proteomes" id="UP000317494"/>
    </source>
</evidence>
<evidence type="ECO:0000313" key="11">
    <source>
        <dbReference type="EMBL" id="TPX49021.1"/>
    </source>
</evidence>
<evidence type="ECO:0000256" key="4">
    <source>
        <dbReference type="ARBA" id="ARBA00022737"/>
    </source>
</evidence>
<keyword evidence="12" id="KW-1185">Reference proteome</keyword>
<dbReference type="UniPathway" id="UPA00354"/>
<comment type="subcellular location">
    <subcellularLocation>
        <location evidence="9">Cytoplasm</location>
    </subcellularLocation>
    <subcellularLocation>
        <location evidence="9">Nucleus</location>
    </subcellularLocation>
</comment>
<dbReference type="Pfam" id="PF13646">
    <property type="entry name" value="HEAT_2"/>
    <property type="match status" value="2"/>
</dbReference>
<feature type="binding site" evidence="9">
    <location>
        <position position="108"/>
    </location>
    <ligand>
        <name>Fe cation</name>
        <dbReference type="ChEBI" id="CHEBI:24875"/>
        <label>1</label>
    </ligand>
</feature>
<keyword evidence="6 9" id="KW-0408">Iron</keyword>
<evidence type="ECO:0000313" key="10">
    <source>
        <dbReference type="EMBL" id="TPX48497.1"/>
    </source>
</evidence>
<dbReference type="AlphaFoldDB" id="A0A507DCA4"/>
<dbReference type="InterPro" id="IPR016024">
    <property type="entry name" value="ARM-type_fold"/>
</dbReference>
<comment type="caution">
    <text evidence="11">The sequence shown here is derived from an EMBL/GenBank/DDBJ whole genome shotgun (WGS) entry which is preliminary data.</text>
</comment>
<keyword evidence="8 9" id="KW-0386">Hypusine biosynthesis</keyword>
<dbReference type="OrthoDB" id="421002at2759"/>
<evidence type="ECO:0000256" key="9">
    <source>
        <dbReference type="HAMAP-Rule" id="MF_03101"/>
    </source>
</evidence>
<feature type="binding site" evidence="9">
    <location>
        <position position="264"/>
    </location>
    <ligand>
        <name>Fe cation</name>
        <dbReference type="ChEBI" id="CHEBI:24875"/>
        <label>2</label>
    </ligand>
</feature>
<dbReference type="Proteomes" id="UP000320475">
    <property type="component" value="Unassembled WGS sequence"/>
</dbReference>
<keyword evidence="9" id="KW-0539">Nucleus</keyword>
<sequence length="315" mass="35149">MTVPVDALGVHATNGINHCTIDYSDLQDILLNKNGDTALHKRFRALFYLKGLGTETAVDIIARAFNDPSVLLRHELAYVLGQMKLPYANPILSAVLGNLNEDPMVRHEAAEALGAIAHPSSLTILESYRKDPVRVVSQTCELAIEKIHYEEQKGKHIITEDMNSKYASIDPAPPIASVKSTQELKDILLNPMLPLFERYRAMFALRNRGDEESVLALADGFKDDSPLFRHEVAYVFGQMQHPASVPSLIQTLSNESEESMVRHECAEALGSIATTDCLPVLRRYAADPVRVVRESCVVGLDMYEYENSNWQFQPL</sequence>
<keyword evidence="9" id="KW-0963">Cytoplasm</keyword>
<dbReference type="SUPFAM" id="SSF48371">
    <property type="entry name" value="ARM repeat"/>
    <property type="match status" value="1"/>
</dbReference>
<keyword evidence="4" id="KW-0677">Repeat</keyword>
<dbReference type="PANTHER" id="PTHR12697:SF5">
    <property type="entry name" value="DEOXYHYPUSINE HYDROXYLASE"/>
    <property type="match status" value="1"/>
</dbReference>
<comment type="pathway">
    <text evidence="2 9">Protein modification; eIF5A hypusination.</text>
</comment>
<name>A0A507DCA4_9FUNG</name>
<evidence type="ECO:0000256" key="2">
    <source>
        <dbReference type="ARBA" id="ARBA00005041"/>
    </source>
</evidence>
<dbReference type="GO" id="GO:0005737">
    <property type="term" value="C:cytoplasm"/>
    <property type="evidence" value="ECO:0007669"/>
    <property type="project" value="UniProtKB-SubCell"/>
</dbReference>
<feature type="binding site" evidence="9">
    <location>
        <position position="263"/>
    </location>
    <ligand>
        <name>Fe cation</name>
        <dbReference type="ChEBI" id="CHEBI:24875"/>
        <label>2</label>
    </ligand>
</feature>
<comment type="cofactor">
    <cofactor evidence="9">
        <name>Fe(2+)</name>
        <dbReference type="ChEBI" id="CHEBI:29033"/>
    </cofactor>
    <text evidence="9">Binds 2 Fe(2+) ions per subunit.</text>
</comment>
<accession>A0A507DCA4</accession>
<reference evidence="12 13" key="1">
    <citation type="journal article" date="2019" name="Sci. Rep.">
        <title>Comparative genomics of chytrid fungi reveal insights into the obligate biotrophic and pathogenic lifestyle of Synchytrium endobioticum.</title>
        <authorList>
            <person name="van de Vossenberg B.T.L.H."/>
            <person name="Warris S."/>
            <person name="Nguyen H.D.T."/>
            <person name="van Gent-Pelzer M.P.E."/>
            <person name="Joly D.L."/>
            <person name="van de Geest H.C."/>
            <person name="Bonants P.J.M."/>
            <person name="Smith D.S."/>
            <person name="Levesque C.A."/>
            <person name="van der Lee T.A.J."/>
        </authorList>
    </citation>
    <scope>NUCLEOTIDE SEQUENCE [LARGE SCALE GENOMIC DNA]</scope>
    <source>
        <strain evidence="11 13">LEV6574</strain>
        <strain evidence="10 12">MB42</strain>
    </source>
</reference>
<dbReference type="GO" id="GO:0005634">
    <property type="term" value="C:nucleus"/>
    <property type="evidence" value="ECO:0007669"/>
    <property type="project" value="UniProtKB-SubCell"/>
</dbReference>
<feature type="binding site" evidence="9">
    <location>
        <position position="231"/>
    </location>
    <ligand>
        <name>Fe cation</name>
        <dbReference type="ChEBI" id="CHEBI:24875"/>
        <label>2</label>
    </ligand>
</feature>
<dbReference type="VEuPathDB" id="FungiDB:SeMB42_g02990"/>
<evidence type="ECO:0000256" key="1">
    <source>
        <dbReference type="ARBA" id="ARBA00000068"/>
    </source>
</evidence>
<keyword evidence="3 9" id="KW-0479">Metal-binding</keyword>
<feature type="binding site" evidence="9">
    <location>
        <position position="230"/>
    </location>
    <ligand>
        <name>Fe cation</name>
        <dbReference type="ChEBI" id="CHEBI:24875"/>
        <label>2</label>
    </ligand>
</feature>
<dbReference type="STRING" id="286115.A0A507DCA4"/>
<keyword evidence="7 9" id="KW-0503">Monooxygenase</keyword>
<evidence type="ECO:0000256" key="7">
    <source>
        <dbReference type="ARBA" id="ARBA00023033"/>
    </source>
</evidence>
<dbReference type="SMART" id="SM00567">
    <property type="entry name" value="EZ_HEAT"/>
    <property type="match status" value="6"/>
</dbReference>
<evidence type="ECO:0000256" key="6">
    <source>
        <dbReference type="ARBA" id="ARBA00023004"/>
    </source>
</evidence>
<comment type="function">
    <text evidence="9">Catalyzes the hydroxylation of the N(6)-(4-aminobutyl)-L-lysine intermediate to form hypusine, an essential post-translational modification only found in mature eIF-5A factor.</text>
</comment>
<feature type="binding site" evidence="9">
    <location>
        <position position="107"/>
    </location>
    <ligand>
        <name>Fe cation</name>
        <dbReference type="ChEBI" id="CHEBI:24875"/>
        <label>1</label>
    </ligand>
</feature>
<dbReference type="Proteomes" id="UP000317494">
    <property type="component" value="Unassembled WGS sequence"/>
</dbReference>
<evidence type="ECO:0000313" key="13">
    <source>
        <dbReference type="Proteomes" id="UP000320475"/>
    </source>
</evidence>
<evidence type="ECO:0000256" key="8">
    <source>
        <dbReference type="ARBA" id="ARBA00023256"/>
    </source>
</evidence>
<comment type="catalytic activity">
    <reaction evidence="1 9">
        <text>[eIF5A protein]-deoxyhypusine + AH2 + O2 = [eIF5A protein]-hypusine + A + H2O</text>
        <dbReference type="Rhea" id="RHEA:14101"/>
        <dbReference type="Rhea" id="RHEA-COMP:10144"/>
        <dbReference type="Rhea" id="RHEA-COMP:12592"/>
        <dbReference type="ChEBI" id="CHEBI:13193"/>
        <dbReference type="ChEBI" id="CHEBI:15377"/>
        <dbReference type="ChEBI" id="CHEBI:15379"/>
        <dbReference type="ChEBI" id="CHEBI:17499"/>
        <dbReference type="ChEBI" id="CHEBI:82657"/>
        <dbReference type="ChEBI" id="CHEBI:91175"/>
        <dbReference type="EC" id="1.14.99.29"/>
    </reaction>
</comment>
<feature type="binding site" evidence="9">
    <location>
        <position position="75"/>
    </location>
    <ligand>
        <name>Fe cation</name>
        <dbReference type="ChEBI" id="CHEBI:24875"/>
        <label>1</label>
    </ligand>
</feature>
<dbReference type="GO" id="GO:0019135">
    <property type="term" value="F:deoxyhypusine monooxygenase activity"/>
    <property type="evidence" value="ECO:0007669"/>
    <property type="project" value="UniProtKB-UniRule"/>
</dbReference>
<feature type="binding site" evidence="9">
    <location>
        <position position="74"/>
    </location>
    <ligand>
        <name>Fe cation</name>
        <dbReference type="ChEBI" id="CHEBI:24875"/>
        <label>1</label>
    </ligand>
</feature>
<proteinExistence type="inferred from homology"/>
<comment type="similarity">
    <text evidence="9">Belongs to the deoxyhypusine hydroxylase family.</text>
</comment>
<dbReference type="InterPro" id="IPR011989">
    <property type="entry name" value="ARM-like"/>
</dbReference>
<dbReference type="EMBL" id="QEAM01000041">
    <property type="protein sequence ID" value="TPX49021.1"/>
    <property type="molecule type" value="Genomic_DNA"/>
</dbReference>
<dbReference type="FunFam" id="1.25.10.10:FF:000099">
    <property type="entry name" value="Deoxyhypusine hydroxylase"/>
    <property type="match status" value="1"/>
</dbReference>
<keyword evidence="5 9" id="KW-0560">Oxidoreductase</keyword>
<organism evidence="11 13">
    <name type="scientific">Synchytrium endobioticum</name>
    <dbReference type="NCBI Taxonomy" id="286115"/>
    <lineage>
        <taxon>Eukaryota</taxon>
        <taxon>Fungi</taxon>
        <taxon>Fungi incertae sedis</taxon>
        <taxon>Chytridiomycota</taxon>
        <taxon>Chytridiomycota incertae sedis</taxon>
        <taxon>Chytridiomycetes</taxon>
        <taxon>Synchytriales</taxon>
        <taxon>Synchytriaceae</taxon>
        <taxon>Synchytrium</taxon>
    </lineage>
</organism>
<evidence type="ECO:0000256" key="3">
    <source>
        <dbReference type="ARBA" id="ARBA00022723"/>
    </source>
</evidence>